<dbReference type="GO" id="GO:0016491">
    <property type="term" value="F:oxidoreductase activity"/>
    <property type="evidence" value="ECO:0007669"/>
    <property type="project" value="UniProtKB-KW"/>
</dbReference>
<organism evidence="7 8">
    <name type="scientific">Roseivirga ehrenbergii (strain DSM 102268 / JCM 13514 / KCTC 12282 / NCIMB 14502 / KMM 6017)</name>
    <dbReference type="NCBI Taxonomy" id="279360"/>
    <lineage>
        <taxon>Bacteria</taxon>
        <taxon>Pseudomonadati</taxon>
        <taxon>Bacteroidota</taxon>
        <taxon>Cytophagia</taxon>
        <taxon>Cytophagales</taxon>
        <taxon>Roseivirgaceae</taxon>
        <taxon>Roseivirga</taxon>
    </lineage>
</organism>
<protein>
    <submittedName>
        <fullName evidence="7">(2Fe-2S)-binding protein</fullName>
    </submittedName>
</protein>
<dbReference type="InterPro" id="IPR036884">
    <property type="entry name" value="2Fe-2S-bd_dom_sf"/>
</dbReference>
<accession>A0A150X8N9</accession>
<evidence type="ECO:0000256" key="5">
    <source>
        <dbReference type="ARBA" id="ARBA00023014"/>
    </source>
</evidence>
<keyword evidence="4" id="KW-0408">Iron</keyword>
<dbReference type="RefSeq" id="WP_062592725.1">
    <property type="nucleotide sequence ID" value="NZ_LQZQ01000045.1"/>
</dbReference>
<keyword evidence="1" id="KW-0001">2Fe-2S</keyword>
<reference evidence="7" key="1">
    <citation type="submission" date="2016-01" db="EMBL/GenBank/DDBJ databases">
        <title>Genome sequencing of Roseivirga ehrenbergii KMM 6017.</title>
        <authorList>
            <person name="Selvaratnam C."/>
            <person name="Thevarajoo S."/>
            <person name="Goh K.M."/>
            <person name="Ee R."/>
            <person name="Chan K.-G."/>
            <person name="Chong C.S."/>
        </authorList>
    </citation>
    <scope>NUCLEOTIDE SEQUENCE [LARGE SCALE GENOMIC DNA]</scope>
    <source>
        <strain evidence="7">KMM 6017</strain>
    </source>
</reference>
<dbReference type="OrthoDB" id="9796880at2"/>
<dbReference type="GO" id="GO:0051537">
    <property type="term" value="F:2 iron, 2 sulfur cluster binding"/>
    <property type="evidence" value="ECO:0007669"/>
    <property type="project" value="UniProtKB-KW"/>
</dbReference>
<evidence type="ECO:0000313" key="7">
    <source>
        <dbReference type="EMBL" id="KYG75107.1"/>
    </source>
</evidence>
<dbReference type="PROSITE" id="PS51085">
    <property type="entry name" value="2FE2S_FER_2"/>
    <property type="match status" value="1"/>
</dbReference>
<dbReference type="Gene3D" id="3.10.20.30">
    <property type="match status" value="1"/>
</dbReference>
<evidence type="ECO:0000256" key="3">
    <source>
        <dbReference type="ARBA" id="ARBA00023002"/>
    </source>
</evidence>
<keyword evidence="3" id="KW-0560">Oxidoreductase</keyword>
<dbReference type="SUPFAM" id="SSF54292">
    <property type="entry name" value="2Fe-2S ferredoxin-like"/>
    <property type="match status" value="1"/>
</dbReference>
<dbReference type="AlphaFoldDB" id="A0A150X8N9"/>
<dbReference type="Pfam" id="PF00111">
    <property type="entry name" value="Fer2"/>
    <property type="match status" value="1"/>
</dbReference>
<dbReference type="Proteomes" id="UP000075583">
    <property type="component" value="Unassembled WGS sequence"/>
</dbReference>
<dbReference type="PANTHER" id="PTHR44379">
    <property type="entry name" value="OXIDOREDUCTASE WITH IRON-SULFUR SUBUNIT"/>
    <property type="match status" value="1"/>
</dbReference>
<evidence type="ECO:0000256" key="1">
    <source>
        <dbReference type="ARBA" id="ARBA00022714"/>
    </source>
</evidence>
<dbReference type="InterPro" id="IPR012675">
    <property type="entry name" value="Beta-grasp_dom_sf"/>
</dbReference>
<comment type="caution">
    <text evidence="7">The sequence shown here is derived from an EMBL/GenBank/DDBJ whole genome shotgun (WGS) entry which is preliminary data.</text>
</comment>
<evidence type="ECO:0000256" key="2">
    <source>
        <dbReference type="ARBA" id="ARBA00022723"/>
    </source>
</evidence>
<dbReference type="InterPro" id="IPR001041">
    <property type="entry name" value="2Fe-2S_ferredoxin-type"/>
</dbReference>
<dbReference type="EMBL" id="LQZQ01000045">
    <property type="protein sequence ID" value="KYG75107.1"/>
    <property type="molecule type" value="Genomic_DNA"/>
</dbReference>
<evidence type="ECO:0000313" key="8">
    <source>
        <dbReference type="Proteomes" id="UP000075583"/>
    </source>
</evidence>
<dbReference type="STRING" id="279360.MB14_04845"/>
<dbReference type="PANTHER" id="PTHR44379:SF2">
    <property type="entry name" value="BLR6218 PROTEIN"/>
    <property type="match status" value="1"/>
</dbReference>
<dbReference type="InterPro" id="IPR002888">
    <property type="entry name" value="2Fe-2S-bd"/>
</dbReference>
<dbReference type="CDD" id="cd00207">
    <property type="entry name" value="fer2"/>
    <property type="match status" value="1"/>
</dbReference>
<keyword evidence="8" id="KW-1185">Reference proteome</keyword>
<feature type="domain" description="2Fe-2S ferredoxin-type" evidence="6">
    <location>
        <begin position="2"/>
        <end position="78"/>
    </location>
</feature>
<dbReference type="InterPro" id="IPR036010">
    <property type="entry name" value="2Fe-2S_ferredoxin-like_sf"/>
</dbReference>
<keyword evidence="5" id="KW-0411">Iron-sulfur</keyword>
<dbReference type="PROSITE" id="PS00197">
    <property type="entry name" value="2FE2S_FER_1"/>
    <property type="match status" value="1"/>
</dbReference>
<dbReference type="InterPro" id="IPR051452">
    <property type="entry name" value="Diverse_Oxidoreductases"/>
</dbReference>
<gene>
    <name evidence="7" type="ORF">MB14_04845</name>
</gene>
<dbReference type="InterPro" id="IPR006058">
    <property type="entry name" value="2Fe2S_fd_BS"/>
</dbReference>
<evidence type="ECO:0000256" key="4">
    <source>
        <dbReference type="ARBA" id="ARBA00023004"/>
    </source>
</evidence>
<proteinExistence type="predicted"/>
<dbReference type="Pfam" id="PF01799">
    <property type="entry name" value="Fer2_2"/>
    <property type="match status" value="1"/>
</dbReference>
<dbReference type="Gene3D" id="1.10.150.120">
    <property type="entry name" value="[2Fe-2S]-binding domain"/>
    <property type="match status" value="1"/>
</dbReference>
<dbReference type="GO" id="GO:0046872">
    <property type="term" value="F:metal ion binding"/>
    <property type="evidence" value="ECO:0007669"/>
    <property type="project" value="UniProtKB-KW"/>
</dbReference>
<dbReference type="SUPFAM" id="SSF47741">
    <property type="entry name" value="CO dehydrogenase ISP C-domain like"/>
    <property type="match status" value="1"/>
</dbReference>
<name>A0A150X8N9_ROSEK</name>
<sequence length="152" mass="16218">MATYQLTINGKQQTVEADADTPMLWVLRDHLDLKGTKFGCGIAQCGACTIHMDGNAVRSCSIPVSAVSNAEITTIEGLSKKADHVLQKAWVEHDVPQCGYCQAGQIMNAAALLQRNSSPSMDEIETAMNGNLCRCGTYNKIKAAISSAASNL</sequence>
<evidence type="ECO:0000259" key="6">
    <source>
        <dbReference type="PROSITE" id="PS51085"/>
    </source>
</evidence>
<keyword evidence="2" id="KW-0479">Metal-binding</keyword>